<organism evidence="2">
    <name type="scientific">Kuenenia stuttgartiensis</name>
    <dbReference type="NCBI Taxonomy" id="174633"/>
    <lineage>
        <taxon>Bacteria</taxon>
        <taxon>Pseudomonadati</taxon>
        <taxon>Planctomycetota</taxon>
        <taxon>Candidatus Brocadiia</taxon>
        <taxon>Candidatus Brocadiales</taxon>
        <taxon>Candidatus Brocadiaceae</taxon>
        <taxon>Candidatus Kuenenia</taxon>
    </lineage>
</organism>
<reference evidence="2" key="2">
    <citation type="submission" date="2006-01" db="EMBL/GenBank/DDBJ databases">
        <authorList>
            <person name="Genoscope"/>
        </authorList>
    </citation>
    <scope>NUCLEOTIDE SEQUENCE</scope>
</reference>
<keyword evidence="1" id="KW-0812">Transmembrane</keyword>
<protein>
    <submittedName>
        <fullName evidence="2">Uncharacterized protein</fullName>
    </submittedName>
</protein>
<proteinExistence type="predicted"/>
<keyword evidence="1" id="KW-1133">Transmembrane helix</keyword>
<accession>Q1PZ58</accession>
<feature type="transmembrane region" description="Helical" evidence="1">
    <location>
        <begin position="27"/>
        <end position="50"/>
    </location>
</feature>
<reference evidence="2" key="1">
    <citation type="journal article" date="2006" name="Nature">
        <title>Deciphering the evolution and metabolism of an anammox bacterium from a community genome.</title>
        <authorList>
            <person name="Strous M."/>
            <person name="Pelletier E."/>
            <person name="Mangenot S."/>
            <person name="Rattei T."/>
            <person name="Lehner A."/>
            <person name="Taylor M.W."/>
            <person name="Horn M."/>
            <person name="Daims H."/>
            <person name="Bartol-Mavel D."/>
            <person name="Wincker P."/>
            <person name="Barbe V."/>
            <person name="Fonknechten N."/>
            <person name="Vallenet D."/>
            <person name="Segurens B."/>
            <person name="Schenowitz-Truong C."/>
            <person name="Medigue C."/>
            <person name="Collingro A."/>
            <person name="Snel B."/>
            <person name="Dutilh B.E."/>
            <person name="OpDenCamp H.J.M."/>
            <person name="vanDerDrift C."/>
            <person name="Cirpus I."/>
            <person name="vanDePas-Schoonen K.T."/>
            <person name="Harhangi H.R."/>
            <person name="vanNiftrik L."/>
            <person name="Schmid M."/>
            <person name="Keltjens J."/>
            <person name="vanDeVossenberg J."/>
            <person name="Kartal B."/>
            <person name="Meier H."/>
            <person name="Frishman D."/>
            <person name="Huynen M.A."/>
            <person name="Mewes H."/>
            <person name="Weissenbach J."/>
            <person name="Jetten M.S.M."/>
            <person name="Wagner M."/>
            <person name="LePaslier D."/>
        </authorList>
    </citation>
    <scope>NUCLEOTIDE SEQUENCE</scope>
</reference>
<dbReference type="EMBL" id="CT573072">
    <property type="protein sequence ID" value="CAJ72374.1"/>
    <property type="molecule type" value="Genomic_DNA"/>
</dbReference>
<gene>
    <name evidence="2" type="ORF">kustd1629</name>
</gene>
<evidence type="ECO:0000256" key="1">
    <source>
        <dbReference type="SAM" id="Phobius"/>
    </source>
</evidence>
<dbReference type="AlphaFoldDB" id="Q1PZ58"/>
<evidence type="ECO:0000313" key="2">
    <source>
        <dbReference type="EMBL" id="CAJ72374.1"/>
    </source>
</evidence>
<name>Q1PZ58_KUEST</name>
<keyword evidence="1" id="KW-0472">Membrane</keyword>
<sequence>MHKIQNKSKTYNKYEARNARYKRSACLEFQIILSLEFVSDFVFLISYFTFKYFAKKSGAGLAT</sequence>